<dbReference type="Gene3D" id="2.60.40.3930">
    <property type="match status" value="1"/>
</dbReference>
<feature type="region of interest" description="Disordered" evidence="4">
    <location>
        <begin position="682"/>
        <end position="704"/>
    </location>
</feature>
<dbReference type="Proteomes" id="UP000824263">
    <property type="component" value="Unassembled WGS sequence"/>
</dbReference>
<dbReference type="Pfam" id="PF20610">
    <property type="entry name" value="TED_2"/>
    <property type="match status" value="1"/>
</dbReference>
<dbReference type="Pfam" id="PF18202">
    <property type="entry name" value="TQ"/>
    <property type="match status" value="1"/>
</dbReference>
<reference evidence="10" key="2">
    <citation type="submission" date="2021-04" db="EMBL/GenBank/DDBJ databases">
        <authorList>
            <person name="Gilroy R."/>
        </authorList>
    </citation>
    <scope>NUCLEOTIDE SEQUENCE</scope>
    <source>
        <strain evidence="10">ChiSxjej1B13-11762</strain>
    </source>
</reference>
<feature type="domain" description="SpaA-like prealbumin fold" evidence="7">
    <location>
        <begin position="289"/>
        <end position="362"/>
    </location>
</feature>
<dbReference type="InterPro" id="IPR013783">
    <property type="entry name" value="Ig-like_fold"/>
</dbReference>
<dbReference type="PANTHER" id="PTHR36108:SF13">
    <property type="entry name" value="COLOSSIN-B-RELATED"/>
    <property type="match status" value="1"/>
</dbReference>
<feature type="region of interest" description="Disordered" evidence="4">
    <location>
        <begin position="874"/>
        <end position="911"/>
    </location>
</feature>
<protein>
    <submittedName>
        <fullName evidence="10">VaFE repeat-containing surface-anchored protein</fullName>
    </submittedName>
</protein>
<evidence type="ECO:0000313" key="10">
    <source>
        <dbReference type="EMBL" id="HIW83230.1"/>
    </source>
</evidence>
<dbReference type="NCBIfam" id="NF033903">
    <property type="entry name" value="VaFE_rpt"/>
    <property type="match status" value="1"/>
</dbReference>
<accession>A0A9D1R930</accession>
<evidence type="ECO:0000256" key="2">
    <source>
        <dbReference type="ARBA" id="ARBA00022525"/>
    </source>
</evidence>
<keyword evidence="5" id="KW-0472">Membrane</keyword>
<evidence type="ECO:0000256" key="1">
    <source>
        <dbReference type="ARBA" id="ARBA00007257"/>
    </source>
</evidence>
<comment type="caution">
    <text evidence="10">The sequence shown here is derived from an EMBL/GenBank/DDBJ whole genome shotgun (WGS) entry which is preliminary data.</text>
</comment>
<evidence type="ECO:0000256" key="3">
    <source>
        <dbReference type="ARBA" id="ARBA00022729"/>
    </source>
</evidence>
<feature type="signal peptide" evidence="6">
    <location>
        <begin position="1"/>
        <end position="26"/>
    </location>
</feature>
<dbReference type="AlphaFoldDB" id="A0A9D1R930"/>
<evidence type="ECO:0000256" key="6">
    <source>
        <dbReference type="SAM" id="SignalP"/>
    </source>
</evidence>
<dbReference type="InterPro" id="IPR046751">
    <property type="entry name" value="TED_2"/>
</dbReference>
<dbReference type="Pfam" id="PF17802">
    <property type="entry name" value="SpaA"/>
    <property type="match status" value="2"/>
</dbReference>
<keyword evidence="5" id="KW-1133">Transmembrane helix</keyword>
<evidence type="ECO:0000259" key="9">
    <source>
        <dbReference type="Pfam" id="PF20610"/>
    </source>
</evidence>
<feature type="chain" id="PRO_5039512747" evidence="6">
    <location>
        <begin position="27"/>
        <end position="952"/>
    </location>
</feature>
<dbReference type="InterPro" id="IPR041100">
    <property type="entry name" value="TQ"/>
</dbReference>
<organism evidence="10 11">
    <name type="scientific">Candidatus Dorea gallistercoris</name>
    <dbReference type="NCBI Taxonomy" id="2838542"/>
    <lineage>
        <taxon>Bacteria</taxon>
        <taxon>Bacillati</taxon>
        <taxon>Bacillota</taxon>
        <taxon>Clostridia</taxon>
        <taxon>Lachnospirales</taxon>
        <taxon>Lachnospiraceae</taxon>
        <taxon>Dorea</taxon>
    </lineage>
</organism>
<name>A0A9D1R930_9FIRM</name>
<keyword evidence="3 6" id="KW-0732">Signal</keyword>
<evidence type="ECO:0000313" key="11">
    <source>
        <dbReference type="Proteomes" id="UP000824263"/>
    </source>
</evidence>
<keyword evidence="2" id="KW-0964">Secreted</keyword>
<feature type="compositionally biased region" description="Basic and acidic residues" evidence="4">
    <location>
        <begin position="877"/>
        <end position="887"/>
    </location>
</feature>
<feature type="domain" description="T-Q ester bond containing" evidence="8">
    <location>
        <begin position="771"/>
        <end position="896"/>
    </location>
</feature>
<feature type="domain" description="Thioester" evidence="9">
    <location>
        <begin position="80"/>
        <end position="197"/>
    </location>
</feature>
<evidence type="ECO:0000259" key="7">
    <source>
        <dbReference type="Pfam" id="PF17802"/>
    </source>
</evidence>
<evidence type="ECO:0000256" key="5">
    <source>
        <dbReference type="SAM" id="Phobius"/>
    </source>
</evidence>
<feature type="compositionally biased region" description="Polar residues" evidence="4">
    <location>
        <begin position="682"/>
        <end position="693"/>
    </location>
</feature>
<dbReference type="Gene3D" id="2.60.40.10">
    <property type="entry name" value="Immunoglobulins"/>
    <property type="match status" value="4"/>
</dbReference>
<reference evidence="10" key="1">
    <citation type="journal article" date="2021" name="PeerJ">
        <title>Extensive microbial diversity within the chicken gut microbiome revealed by metagenomics and culture.</title>
        <authorList>
            <person name="Gilroy R."/>
            <person name="Ravi A."/>
            <person name="Getino M."/>
            <person name="Pursley I."/>
            <person name="Horton D.L."/>
            <person name="Alikhan N.F."/>
            <person name="Baker D."/>
            <person name="Gharbi K."/>
            <person name="Hall N."/>
            <person name="Watson M."/>
            <person name="Adriaenssens E.M."/>
            <person name="Foster-Nyarko E."/>
            <person name="Jarju S."/>
            <person name="Secka A."/>
            <person name="Antonio M."/>
            <person name="Oren A."/>
            <person name="Chaudhuri R.R."/>
            <person name="La Ragione R."/>
            <person name="Hildebrand F."/>
            <person name="Pallen M.J."/>
        </authorList>
    </citation>
    <scope>NUCLEOTIDE SEQUENCE</scope>
    <source>
        <strain evidence="10">ChiSxjej1B13-11762</strain>
    </source>
</reference>
<proteinExistence type="inferred from homology"/>
<gene>
    <name evidence="10" type="ORF">H9873_02770</name>
</gene>
<evidence type="ECO:0000256" key="4">
    <source>
        <dbReference type="SAM" id="MobiDB-lite"/>
    </source>
</evidence>
<sequence length="952" mass="104722">MKKWKKQLAIGIAAGLCLASMLSGSAVGVAALEDEQAEALPENVRKEVDRLHDLAMEKAQQQLGVRKGRAVSSKTTAGSTVYLDRGDRLRYSNYSTFIYNINSNGEVREGYCVEPAKGSPNDGDYQAINAYTIDGSGNGALDIQFLRAALWFSYGAPGFDASLFPSQYYDGSPMGPNEYRIASHLLVSKVFQNDSMVIQTGTTPEYFNWYYTKLTGDKFSDSYIDQNNAWNQLIYGGRYREVPDSFEVYFVYSGGRQLIAFWEYNPIGYAHLTKQSSNGAITEGNACYSLEGAQYGVYTDEACKNQVAALTTDPLGSTNTVELEEGRYYVKEIKAPEGYYLDEKVYPVDVTGGEIIEVPVSDEPGNDPAAITLDKIDAETGRPAAQGGASLAGAQFTVKYYDGYYTENDLPAEPERTWVIETKEVRLENGEAAYRAALSEAHKVGGDEFYQVNGRPTLPLGTITVEETRAPEGYQLEHGYLQSEGSARKAEGVYVSQITMEGQNVSLKGGNRYIYNEKVMRGGVSIQKRDLETKESRAQGNASLQFTAFDIVSMNDAPVVVEGKQFEKEEVVKRIYTDIAGTAVTAPDLLPYGSYQIRESSAPEGYLVEGAYPIEFQIVEEGRIVDLTGADRSIHNQIKRGDLEGVKIGSGSHKRLAGVPFEIRSKTTGESHLVVTDKNGQFSTSADWAPHTENTNRGETSEDGVWFGTSAPDDAYGALPYDTYEIIERECEANEGYDLIPPFEVTIYRDRQVIDLGTLVDESPKVPEPIKIRTNAVNQETGEKTIDPKEGQIIEDTVSLEGLTVGVEYKLVGWQMIAQNRAELLDSEGKRVEHTVTFTAEEEAMEIAMPFTIDASELAGKDLVAFEELYEMTDPESPEKVAEHKDIEDEGQTVTVGEPVKPEPEPEEPEVSEAHLKAAKTGDKGNLIVLALLCICSCAVLIICVKISCKTK</sequence>
<feature type="transmembrane region" description="Helical" evidence="5">
    <location>
        <begin position="927"/>
        <end position="949"/>
    </location>
</feature>
<evidence type="ECO:0000259" key="8">
    <source>
        <dbReference type="Pfam" id="PF18202"/>
    </source>
</evidence>
<dbReference type="PANTHER" id="PTHR36108">
    <property type="entry name" value="COLOSSIN-B-RELATED"/>
    <property type="match status" value="1"/>
</dbReference>
<keyword evidence="5" id="KW-0812">Transmembrane</keyword>
<dbReference type="EMBL" id="DXGF01000051">
    <property type="protein sequence ID" value="HIW83230.1"/>
    <property type="molecule type" value="Genomic_DNA"/>
</dbReference>
<comment type="similarity">
    <text evidence="1">Belongs to the serine-aspartate repeat-containing protein (SDr) family.</text>
</comment>
<feature type="domain" description="SpaA-like prealbumin fold" evidence="7">
    <location>
        <begin position="539"/>
        <end position="627"/>
    </location>
</feature>
<dbReference type="InterPro" id="IPR041033">
    <property type="entry name" value="SpaA_PFL_dom_1"/>
</dbReference>